<dbReference type="Gene3D" id="3.30.70.100">
    <property type="match status" value="1"/>
</dbReference>
<dbReference type="InterPro" id="IPR052996">
    <property type="entry name" value="Carb_Metab_Mutarotase"/>
</dbReference>
<accession>A0A8J6Q3T4</accession>
<dbReference type="Proteomes" id="UP000621516">
    <property type="component" value="Unassembled WGS sequence"/>
</dbReference>
<name>A0A8J6Q3T4_9FLAO</name>
<dbReference type="PANTHER" id="PTHR43239:SF1">
    <property type="entry name" value="UPF0734 PROTEIN DDB_G0273871_DDB_G0273177"/>
    <property type="match status" value="1"/>
</dbReference>
<dbReference type="SUPFAM" id="SSF54909">
    <property type="entry name" value="Dimeric alpha+beta barrel"/>
    <property type="match status" value="1"/>
</dbReference>
<comment type="caution">
    <text evidence="1">The sequence shown here is derived from an EMBL/GenBank/DDBJ whole genome shotgun (WGS) entry which is preliminary data.</text>
</comment>
<dbReference type="GO" id="GO:0016857">
    <property type="term" value="F:racemase and epimerase activity, acting on carbohydrates and derivatives"/>
    <property type="evidence" value="ECO:0007669"/>
    <property type="project" value="InterPro"/>
</dbReference>
<organism evidence="1 2">
    <name type="scientific">Aestuariibaculum marinum</name>
    <dbReference type="NCBI Taxonomy" id="2683592"/>
    <lineage>
        <taxon>Bacteria</taxon>
        <taxon>Pseudomonadati</taxon>
        <taxon>Bacteroidota</taxon>
        <taxon>Flavobacteriia</taxon>
        <taxon>Flavobacteriales</taxon>
        <taxon>Flavobacteriaceae</taxon>
    </lineage>
</organism>
<dbReference type="EMBL" id="JACVXD010000002">
    <property type="protein sequence ID" value="MBD0823794.1"/>
    <property type="molecule type" value="Genomic_DNA"/>
</dbReference>
<dbReference type="InterPro" id="IPR008000">
    <property type="entry name" value="Rham/fucose_mutarotase"/>
</dbReference>
<proteinExistence type="predicted"/>
<dbReference type="PANTHER" id="PTHR43239">
    <property type="entry name" value="UPF0734 PROTEIN DDB_G0273871/DDB_G0273177"/>
    <property type="match status" value="1"/>
</dbReference>
<dbReference type="AlphaFoldDB" id="A0A8J6Q3T4"/>
<reference evidence="1 2" key="1">
    <citation type="journal article" date="2018" name="J. Microbiol.">
        <title>Aestuariibaculum marinum sp. nov., a marine bacterium isolated from seawater in South Korea.</title>
        <authorList>
            <person name="Choi J."/>
            <person name="Lee D."/>
            <person name="Jang J.H."/>
            <person name="Cha S."/>
            <person name="Seo T."/>
        </authorList>
    </citation>
    <scope>NUCLEOTIDE SEQUENCE [LARGE SCALE GENOMIC DNA]</scope>
    <source>
        <strain evidence="1 2">IP7</strain>
    </source>
</reference>
<sequence length="111" mass="13228">MKTKRYALACDLKDSPELIAEYIELHKNVWPEIIESIKAAGIEDMEIYNIGNRLFMIMEVNDEFSFDKKAEMDTNNPKVQEWENFMWKFQQELPMAKSGEKWMLLESIFKL</sequence>
<dbReference type="InterPro" id="IPR011008">
    <property type="entry name" value="Dimeric_a/b-barrel"/>
</dbReference>
<evidence type="ECO:0000313" key="1">
    <source>
        <dbReference type="EMBL" id="MBD0823794.1"/>
    </source>
</evidence>
<gene>
    <name evidence="1" type="ORF">ICJ85_07150</name>
</gene>
<dbReference type="RefSeq" id="WP_188223078.1">
    <property type="nucleotide sequence ID" value="NZ_JACVXD010000002.1"/>
</dbReference>
<dbReference type="Pfam" id="PF05336">
    <property type="entry name" value="rhaM"/>
    <property type="match status" value="1"/>
</dbReference>
<protein>
    <submittedName>
        <fullName evidence="1">L-rhamnose mutarotase</fullName>
    </submittedName>
</protein>
<keyword evidence="2" id="KW-1185">Reference proteome</keyword>
<evidence type="ECO:0000313" key="2">
    <source>
        <dbReference type="Proteomes" id="UP000621516"/>
    </source>
</evidence>